<proteinExistence type="predicted"/>
<protein>
    <recommendedName>
        <fullName evidence="4">Ino eighty subunit 1</fullName>
    </recommendedName>
</protein>
<dbReference type="AlphaFoldDB" id="A0AAD7N756"/>
<accession>A0AAD7N756</accession>
<dbReference type="PANTHER" id="PTHR37287">
    <property type="entry name" value="INO EIGHTY SUBUNIT 1"/>
    <property type="match status" value="1"/>
</dbReference>
<feature type="region of interest" description="Disordered" evidence="1">
    <location>
        <begin position="397"/>
        <end position="422"/>
    </location>
</feature>
<evidence type="ECO:0000313" key="2">
    <source>
        <dbReference type="EMBL" id="KAJ7748795.1"/>
    </source>
</evidence>
<reference evidence="2" key="1">
    <citation type="submission" date="2023-03" db="EMBL/GenBank/DDBJ databases">
        <title>Massive genome expansion in bonnet fungi (Mycena s.s.) driven by repeated elements and novel gene families across ecological guilds.</title>
        <authorList>
            <consortium name="Lawrence Berkeley National Laboratory"/>
            <person name="Harder C.B."/>
            <person name="Miyauchi S."/>
            <person name="Viragh M."/>
            <person name="Kuo A."/>
            <person name="Thoen E."/>
            <person name="Andreopoulos B."/>
            <person name="Lu D."/>
            <person name="Skrede I."/>
            <person name="Drula E."/>
            <person name="Henrissat B."/>
            <person name="Morin E."/>
            <person name="Kohler A."/>
            <person name="Barry K."/>
            <person name="LaButti K."/>
            <person name="Morin E."/>
            <person name="Salamov A."/>
            <person name="Lipzen A."/>
            <person name="Mereny Z."/>
            <person name="Hegedus B."/>
            <person name="Baldrian P."/>
            <person name="Stursova M."/>
            <person name="Weitz H."/>
            <person name="Taylor A."/>
            <person name="Grigoriev I.V."/>
            <person name="Nagy L.G."/>
            <person name="Martin F."/>
            <person name="Kauserud H."/>
        </authorList>
    </citation>
    <scope>NUCLEOTIDE SEQUENCE</scope>
    <source>
        <strain evidence="2">CBHHK188m</strain>
    </source>
</reference>
<comment type="caution">
    <text evidence="2">The sequence shown here is derived from an EMBL/GenBank/DDBJ whole genome shotgun (WGS) entry which is preliminary data.</text>
</comment>
<dbReference type="EMBL" id="JARJLG010000088">
    <property type="protein sequence ID" value="KAJ7748795.1"/>
    <property type="molecule type" value="Genomic_DNA"/>
</dbReference>
<sequence>MVGILLFLYVIPDPDFTDLLDHIFQDNSEVFHHPLPTEKLCTFRDMYIYTFSTSPKCSKAIKEKMADTPAFALELAKIALLTNVGRINTTMAFFPEVATPMRTYHPIPSLQKTDGNAQDAPRIKTCLKAALLPSESLRVHPAKPDEILEQSRAGRHPATSVVNLIFVLSIYAIPLSSVHFDGVVHFFDLFLPRPLVSPDRLSSPDRARAFLWLMYYYLENPDGHNPFGDAFSQLHPGKAPLIERLKDEERMGDMDPPEELEWGAMMAGQRQTFIKRIASGEDPRIIKSRAGIPRSAPSAPAPIGPLGPRSFVAEYPKGKEPVKFIHETPNRGPPIVSNAIRAAPPQSARSSPPQERSMLEHTWRRVMACDPLIDSEDESQDEHFKVEHTRRLRVISRLRGRPPTLDDESAPLGRFQPVQSWE</sequence>
<gene>
    <name evidence="2" type="ORF">DFH07DRAFT_961996</name>
</gene>
<dbReference type="GO" id="GO:0031011">
    <property type="term" value="C:Ino80 complex"/>
    <property type="evidence" value="ECO:0007669"/>
    <property type="project" value="InterPro"/>
</dbReference>
<name>A0AAD7N756_9AGAR</name>
<dbReference type="PANTHER" id="PTHR37287:SF1">
    <property type="entry name" value="INO EIGHTY SUBUNIT 1"/>
    <property type="match status" value="1"/>
</dbReference>
<evidence type="ECO:0000256" key="1">
    <source>
        <dbReference type="SAM" id="MobiDB-lite"/>
    </source>
</evidence>
<organism evidence="2 3">
    <name type="scientific">Mycena maculata</name>
    <dbReference type="NCBI Taxonomy" id="230809"/>
    <lineage>
        <taxon>Eukaryota</taxon>
        <taxon>Fungi</taxon>
        <taxon>Dikarya</taxon>
        <taxon>Basidiomycota</taxon>
        <taxon>Agaricomycotina</taxon>
        <taxon>Agaricomycetes</taxon>
        <taxon>Agaricomycetidae</taxon>
        <taxon>Agaricales</taxon>
        <taxon>Marasmiineae</taxon>
        <taxon>Mycenaceae</taxon>
        <taxon>Mycena</taxon>
    </lineage>
</organism>
<evidence type="ECO:0008006" key="4">
    <source>
        <dbReference type="Google" id="ProtNLM"/>
    </source>
</evidence>
<dbReference type="InterPro" id="IPR038014">
    <property type="entry name" value="Ies1"/>
</dbReference>
<keyword evidence="3" id="KW-1185">Reference proteome</keyword>
<dbReference type="Proteomes" id="UP001215280">
    <property type="component" value="Unassembled WGS sequence"/>
</dbReference>
<evidence type="ECO:0000313" key="3">
    <source>
        <dbReference type="Proteomes" id="UP001215280"/>
    </source>
</evidence>